<name>A0A8C4QJV1_EPTBU</name>
<keyword evidence="5" id="KW-0648">Protein biosynthesis</keyword>
<evidence type="ECO:0000256" key="6">
    <source>
        <dbReference type="ARBA" id="ARBA00044196"/>
    </source>
</evidence>
<reference evidence="10" key="1">
    <citation type="submission" date="2025-08" db="UniProtKB">
        <authorList>
            <consortium name="Ensembl"/>
        </authorList>
    </citation>
    <scope>IDENTIFICATION</scope>
</reference>
<dbReference type="PANTHER" id="PTHR45989:SF1">
    <property type="entry name" value="TRANSLATION INITIATION FACTOR EIF-2B SUBUNIT GAMMA"/>
    <property type="match status" value="1"/>
</dbReference>
<dbReference type="GeneTree" id="ENSGT00510000047486"/>
<comment type="similarity">
    <text evidence="2">Belongs to the eIF-2B gamma/epsilon subunits family.</text>
</comment>
<accession>A0A8C4QJV1</accession>
<dbReference type="CDD" id="cd04652">
    <property type="entry name" value="LbH_eIF2B_gamma_C"/>
    <property type="match status" value="1"/>
</dbReference>
<evidence type="ECO:0000256" key="8">
    <source>
        <dbReference type="ARBA" id="ARBA00046432"/>
    </source>
</evidence>
<keyword evidence="4" id="KW-0396">Initiation factor</keyword>
<dbReference type="Proteomes" id="UP000694388">
    <property type="component" value="Unplaced"/>
</dbReference>
<dbReference type="GO" id="GO:0003743">
    <property type="term" value="F:translation initiation factor activity"/>
    <property type="evidence" value="ECO:0007669"/>
    <property type="project" value="UniProtKB-KW"/>
</dbReference>
<evidence type="ECO:0000256" key="2">
    <source>
        <dbReference type="ARBA" id="ARBA00007878"/>
    </source>
</evidence>
<dbReference type="Pfam" id="PF25084">
    <property type="entry name" value="LbH_EIF2B"/>
    <property type="match status" value="1"/>
</dbReference>
<organism evidence="10 11">
    <name type="scientific">Eptatretus burgeri</name>
    <name type="common">Inshore hagfish</name>
    <dbReference type="NCBI Taxonomy" id="7764"/>
    <lineage>
        <taxon>Eukaryota</taxon>
        <taxon>Metazoa</taxon>
        <taxon>Chordata</taxon>
        <taxon>Craniata</taxon>
        <taxon>Vertebrata</taxon>
        <taxon>Cyclostomata</taxon>
        <taxon>Myxini</taxon>
        <taxon>Myxiniformes</taxon>
        <taxon>Myxinidae</taxon>
        <taxon>Eptatretinae</taxon>
        <taxon>Eptatretus</taxon>
    </lineage>
</organism>
<evidence type="ECO:0000256" key="7">
    <source>
        <dbReference type="ARBA" id="ARBA00044229"/>
    </source>
</evidence>
<dbReference type="GO" id="GO:0002183">
    <property type="term" value="P:cytoplasmic translational initiation"/>
    <property type="evidence" value="ECO:0007669"/>
    <property type="project" value="TreeGrafter"/>
</dbReference>
<dbReference type="GO" id="GO:0005829">
    <property type="term" value="C:cytosol"/>
    <property type="evidence" value="ECO:0007669"/>
    <property type="project" value="UniProtKB-SubCell"/>
</dbReference>
<evidence type="ECO:0000313" key="10">
    <source>
        <dbReference type="Ensembl" id="ENSEBUP00000015647.1"/>
    </source>
</evidence>
<dbReference type="InterPro" id="IPR056764">
    <property type="entry name" value="LbH_EIF2B3/5"/>
</dbReference>
<keyword evidence="11" id="KW-1185">Reference proteome</keyword>
<dbReference type="GO" id="GO:0005085">
    <property type="term" value="F:guanyl-nucleotide exchange factor activity"/>
    <property type="evidence" value="ECO:0007669"/>
    <property type="project" value="TreeGrafter"/>
</dbReference>
<dbReference type="Gene3D" id="2.160.10.10">
    <property type="entry name" value="Hexapeptide repeat proteins"/>
    <property type="match status" value="1"/>
</dbReference>
<dbReference type="InterPro" id="IPR029044">
    <property type="entry name" value="Nucleotide-diphossugar_trans"/>
</dbReference>
<comment type="subunit">
    <text evidence="8">Component of the translation initiation factor 2B (eIF2B) complex which is a heterodecamer of two sets of five different subunits: alpha, beta, gamma, delta and epsilon. Subunits alpha, beta and delta comprise a regulatory subcomplex and subunits epsilon and gamma comprise a catalytic subcomplex. Within the complex, the hexameric regulatory complex resides at the center, with the two heterodimeric catalytic subcomplexes bound on opposite sides.</text>
</comment>
<protein>
    <recommendedName>
        <fullName evidence="6">Translation initiation factor eIF2B subunit gamma</fullName>
    </recommendedName>
    <alternativeName>
        <fullName evidence="7">eIF2B GDP-GTP exchange factor subunit gamma</fullName>
    </alternativeName>
</protein>
<dbReference type="GO" id="GO:0005851">
    <property type="term" value="C:eukaryotic translation initiation factor 2B complex"/>
    <property type="evidence" value="ECO:0007669"/>
    <property type="project" value="TreeGrafter"/>
</dbReference>
<evidence type="ECO:0000256" key="4">
    <source>
        <dbReference type="ARBA" id="ARBA00022540"/>
    </source>
</evidence>
<dbReference type="InterPro" id="IPR051960">
    <property type="entry name" value="eIF2B_gamma"/>
</dbReference>
<feature type="domain" description="EIF2B subunit epsilon/gamma LbH" evidence="9">
    <location>
        <begin position="248"/>
        <end position="322"/>
    </location>
</feature>
<dbReference type="Ensembl" id="ENSEBUT00000016223.1">
    <property type="protein sequence ID" value="ENSEBUP00000015647.1"/>
    <property type="gene ID" value="ENSEBUG00000009848.1"/>
</dbReference>
<comment type="subcellular location">
    <subcellularLocation>
        <location evidence="1">Cytoplasm</location>
        <location evidence="1">Cytosol</location>
    </subcellularLocation>
</comment>
<dbReference type="Gene3D" id="3.90.550.10">
    <property type="entry name" value="Spore Coat Polysaccharide Biosynthesis Protein SpsA, Chain A"/>
    <property type="match status" value="1"/>
</dbReference>
<sequence length="345" mass="37701">MNSFCDLVTDACLQPLVDLFRLRNAALVALMHQVDEPTEPIPGQKGKRPHGEALVHLRTVRVLSGTRLLYLASEADLDDDLSLKKSLLCRFSRIRIKTSLMDAHLYCLKKWVLDLLTEERSIASIKGELVPLLVKKQFPASHGQKGQYLADSTSVNKRADGLAGLAQERSAWGETETAGRHGGAIRCYVHQFRGGLCLRANTLASYVEANKQVARVLPSLMLAEECPIHPSASISEKSQVSLFGKEIHTQVEERTSVKRSVVGDNCVVRPRSKITSSIVMHRVTIGEGCNIQGSVLCEGAVLGAGVELKDCLVGSHVEVEPRGKFSFPCTSLNVSSQSINGFLVF</sequence>
<dbReference type="SUPFAM" id="SSF51161">
    <property type="entry name" value="Trimeric LpxA-like enzymes"/>
    <property type="match status" value="1"/>
</dbReference>
<dbReference type="AlphaFoldDB" id="A0A8C4QJV1"/>
<evidence type="ECO:0000259" key="9">
    <source>
        <dbReference type="Pfam" id="PF25084"/>
    </source>
</evidence>
<dbReference type="PANTHER" id="PTHR45989">
    <property type="entry name" value="TRANSLATION INITIATION FACTOR EIF-2B SUBUNIT GAMMA"/>
    <property type="match status" value="1"/>
</dbReference>
<dbReference type="InterPro" id="IPR011004">
    <property type="entry name" value="Trimer_LpxA-like_sf"/>
</dbReference>
<evidence type="ECO:0000256" key="3">
    <source>
        <dbReference type="ARBA" id="ARBA00022490"/>
    </source>
</evidence>
<evidence type="ECO:0000256" key="1">
    <source>
        <dbReference type="ARBA" id="ARBA00004514"/>
    </source>
</evidence>
<keyword evidence="3" id="KW-0963">Cytoplasm</keyword>
<dbReference type="OMA" id="IRTQMCW"/>
<proteinExistence type="inferred from homology"/>
<evidence type="ECO:0000313" key="11">
    <source>
        <dbReference type="Proteomes" id="UP000694388"/>
    </source>
</evidence>
<reference evidence="10" key="2">
    <citation type="submission" date="2025-09" db="UniProtKB">
        <authorList>
            <consortium name="Ensembl"/>
        </authorList>
    </citation>
    <scope>IDENTIFICATION</scope>
</reference>
<evidence type="ECO:0000256" key="5">
    <source>
        <dbReference type="ARBA" id="ARBA00022917"/>
    </source>
</evidence>